<protein>
    <recommendedName>
        <fullName evidence="4">Toxin ParE1</fullName>
    </recommendedName>
</protein>
<reference evidence="2 3" key="1">
    <citation type="submission" date="2020-04" db="EMBL/GenBank/DDBJ databases">
        <authorList>
            <person name="De Canck E."/>
        </authorList>
    </citation>
    <scope>NUCLEOTIDE SEQUENCE [LARGE SCALE GENOMIC DNA]</scope>
    <source>
        <strain evidence="2 3">LMG 29739</strain>
    </source>
</reference>
<proteinExistence type="predicted"/>
<keyword evidence="1" id="KW-1277">Toxin-antitoxin system</keyword>
<evidence type="ECO:0000256" key="1">
    <source>
        <dbReference type="ARBA" id="ARBA00022649"/>
    </source>
</evidence>
<evidence type="ECO:0000313" key="2">
    <source>
        <dbReference type="EMBL" id="CAB3749172.1"/>
    </source>
</evidence>
<name>A0A6J5D7U7_9BURK</name>
<dbReference type="Gene3D" id="3.30.2310.20">
    <property type="entry name" value="RelE-like"/>
    <property type="match status" value="1"/>
</dbReference>
<dbReference type="AlphaFoldDB" id="A0A6J5D7U7"/>
<accession>A0A6J5D7U7</accession>
<gene>
    <name evidence="2" type="ORF">LMG29739_00744</name>
</gene>
<dbReference type="InterPro" id="IPR007712">
    <property type="entry name" value="RelE/ParE_toxin"/>
</dbReference>
<dbReference type="InterPro" id="IPR035093">
    <property type="entry name" value="RelE/ParE_toxin_dom_sf"/>
</dbReference>
<dbReference type="Pfam" id="PF05016">
    <property type="entry name" value="ParE_toxin"/>
    <property type="match status" value="1"/>
</dbReference>
<dbReference type="RefSeq" id="WP_175109400.1">
    <property type="nucleotide sequence ID" value="NZ_CADIKF010000003.1"/>
</dbReference>
<keyword evidence="3" id="KW-1185">Reference proteome</keyword>
<organism evidence="2 3">
    <name type="scientific">Paraburkholderia solisilvae</name>
    <dbReference type="NCBI Taxonomy" id="624376"/>
    <lineage>
        <taxon>Bacteria</taxon>
        <taxon>Pseudomonadati</taxon>
        <taxon>Pseudomonadota</taxon>
        <taxon>Betaproteobacteria</taxon>
        <taxon>Burkholderiales</taxon>
        <taxon>Burkholderiaceae</taxon>
        <taxon>Paraburkholderia</taxon>
    </lineage>
</organism>
<evidence type="ECO:0000313" key="3">
    <source>
        <dbReference type="Proteomes" id="UP000494329"/>
    </source>
</evidence>
<dbReference type="Proteomes" id="UP000494329">
    <property type="component" value="Unassembled WGS sequence"/>
</dbReference>
<sequence>MSVPKPTWTVRLAHTAERDFSEIISWSAEEFGKAQARVYAETLSKTLQDLTAGPEISGVVARDDIARGLYTLHVARKKRRGRHFIMFRIDDRNKHVIDVLRLLHDAIDLPRHAPPTGSR</sequence>
<dbReference type="EMBL" id="CADIKF010000003">
    <property type="protein sequence ID" value="CAB3749172.1"/>
    <property type="molecule type" value="Genomic_DNA"/>
</dbReference>
<evidence type="ECO:0008006" key="4">
    <source>
        <dbReference type="Google" id="ProtNLM"/>
    </source>
</evidence>